<dbReference type="PATRIC" id="fig|1216932.3.peg.2702"/>
<keyword evidence="1" id="KW-0812">Transmembrane</keyword>
<evidence type="ECO:0000313" key="3">
    <source>
        <dbReference type="Proteomes" id="UP000019426"/>
    </source>
</evidence>
<reference evidence="2 3" key="1">
    <citation type="submission" date="2013-11" db="EMBL/GenBank/DDBJ databases">
        <title>Complete genome sequence of Clostridum sp. M2/40.</title>
        <authorList>
            <person name="Wibberg D."/>
            <person name="Puehler A."/>
            <person name="Schlueter A."/>
        </authorList>
    </citation>
    <scope>NUCLEOTIDE SEQUENCE [LARGE SCALE GENOMIC DNA]</scope>
    <source>
        <strain evidence="3">M2/40</strain>
    </source>
</reference>
<accession>W6S671</accession>
<dbReference type="eggNOG" id="COG1917">
    <property type="taxonomic scope" value="Bacteria"/>
</dbReference>
<dbReference type="AlphaFoldDB" id="W6S671"/>
<dbReference type="Proteomes" id="UP000019426">
    <property type="component" value="Chromosome M2/40_rep2"/>
</dbReference>
<dbReference type="STRING" id="1216932.CM240_2740"/>
<evidence type="ECO:0000313" key="2">
    <source>
        <dbReference type="EMBL" id="CDM69857.1"/>
    </source>
</evidence>
<dbReference type="EMBL" id="HG917869">
    <property type="protein sequence ID" value="CDM69857.1"/>
    <property type="molecule type" value="Genomic_DNA"/>
</dbReference>
<evidence type="ECO:0000256" key="1">
    <source>
        <dbReference type="SAM" id="Phobius"/>
    </source>
</evidence>
<proteinExistence type="predicted"/>
<keyword evidence="3" id="KW-1185">Reference proteome</keyword>
<dbReference type="KEGG" id="clt:CM240_2740"/>
<feature type="transmembrane region" description="Helical" evidence="1">
    <location>
        <begin position="33"/>
        <end position="55"/>
    </location>
</feature>
<gene>
    <name evidence="2" type="ORF">CM240_2740</name>
</gene>
<name>W6S671_9CLOT</name>
<organism evidence="2 3">
    <name type="scientific">Clostridium bornimense</name>
    <dbReference type="NCBI Taxonomy" id="1216932"/>
    <lineage>
        <taxon>Bacteria</taxon>
        <taxon>Bacillati</taxon>
        <taxon>Bacillota</taxon>
        <taxon>Clostridia</taxon>
        <taxon>Eubacteriales</taxon>
        <taxon>Clostridiaceae</taxon>
        <taxon>Clostridium</taxon>
    </lineage>
</organism>
<sequence length="114" mass="13853">MKLLIQHHLLLKILEDKRYIVFKRAVALTNRNLYAIAQFLYLKFKFIAYSFFLYYRKNINKVLENQQNTEDIEGYYYTAKDGSQMAFWTCFTDRISKEHIHDYDEYMVCLSGEH</sequence>
<protein>
    <submittedName>
        <fullName evidence="2">Putative membrane protein</fullName>
    </submittedName>
</protein>
<dbReference type="HOGENOM" id="CLU_2116695_0_0_9"/>
<keyword evidence="1" id="KW-1133">Transmembrane helix</keyword>
<keyword evidence="1" id="KW-0472">Membrane</keyword>